<evidence type="ECO:0000313" key="1">
    <source>
        <dbReference type="EMBL" id="KAK6525289.1"/>
    </source>
</evidence>
<organism evidence="1 2">
    <name type="scientific">Orbilia ellipsospora</name>
    <dbReference type="NCBI Taxonomy" id="2528407"/>
    <lineage>
        <taxon>Eukaryota</taxon>
        <taxon>Fungi</taxon>
        <taxon>Dikarya</taxon>
        <taxon>Ascomycota</taxon>
        <taxon>Pezizomycotina</taxon>
        <taxon>Orbiliomycetes</taxon>
        <taxon>Orbiliales</taxon>
        <taxon>Orbiliaceae</taxon>
        <taxon>Orbilia</taxon>
    </lineage>
</organism>
<reference evidence="1 2" key="1">
    <citation type="submission" date="2019-10" db="EMBL/GenBank/DDBJ databases">
        <authorList>
            <person name="Palmer J.M."/>
        </authorList>
    </citation>
    <scope>NUCLEOTIDE SEQUENCE [LARGE SCALE GENOMIC DNA]</scope>
    <source>
        <strain evidence="1 2">TWF694</strain>
    </source>
</reference>
<evidence type="ECO:0008006" key="3">
    <source>
        <dbReference type="Google" id="ProtNLM"/>
    </source>
</evidence>
<dbReference type="EMBL" id="JAVHJO010000017">
    <property type="protein sequence ID" value="KAK6525289.1"/>
    <property type="molecule type" value="Genomic_DNA"/>
</dbReference>
<dbReference type="AlphaFoldDB" id="A0AAV9WV81"/>
<keyword evidence="2" id="KW-1185">Reference proteome</keyword>
<accession>A0AAV9WV81</accession>
<sequence length="251" mass="28915">MATPPVTISPLDVPELLDSILCCVADPPTGLGNTSAPLQGLIDVWCTCRLVNKYWKTWIETSPAISKLLFRCKAPTPRTSKNTKVNLVGLAYAAKLFTTHSADITFEPTRSFSKMFSHTYITYPPVKWARVIWQKKLQPYIDFLIHPQTFGQRRTRFTFCDGNKSKVKGFEDCYIMWIQQEEGIDVDGFVQCMLWIYRGTIEYCLRGVLRYPGRSPLTPPIREFKDDIEVEFLQEDRCIVATRRIPFPDED</sequence>
<protein>
    <recommendedName>
        <fullName evidence="3">F-box domain-containing protein</fullName>
    </recommendedName>
</protein>
<gene>
    <name evidence="1" type="ORF">TWF694_005434</name>
</gene>
<proteinExistence type="predicted"/>
<evidence type="ECO:0000313" key="2">
    <source>
        <dbReference type="Proteomes" id="UP001365542"/>
    </source>
</evidence>
<name>A0AAV9WV81_9PEZI</name>
<dbReference type="Proteomes" id="UP001365542">
    <property type="component" value="Unassembled WGS sequence"/>
</dbReference>
<comment type="caution">
    <text evidence="1">The sequence shown here is derived from an EMBL/GenBank/DDBJ whole genome shotgun (WGS) entry which is preliminary data.</text>
</comment>